<evidence type="ECO:0008006" key="3">
    <source>
        <dbReference type="Google" id="ProtNLM"/>
    </source>
</evidence>
<dbReference type="RefSeq" id="WP_344953947.1">
    <property type="nucleotide sequence ID" value="NZ_BAAAZR010000072.1"/>
</dbReference>
<organism evidence="1 2">
    <name type="scientific">Sphaerisporangium flaviroseum</name>
    <dbReference type="NCBI Taxonomy" id="509199"/>
    <lineage>
        <taxon>Bacteria</taxon>
        <taxon>Bacillati</taxon>
        <taxon>Actinomycetota</taxon>
        <taxon>Actinomycetes</taxon>
        <taxon>Streptosporangiales</taxon>
        <taxon>Streptosporangiaceae</taxon>
        <taxon>Sphaerisporangium</taxon>
    </lineage>
</organism>
<dbReference type="InterPro" id="IPR045592">
    <property type="entry name" value="DUF6461"/>
</dbReference>
<proteinExistence type="predicted"/>
<evidence type="ECO:0000313" key="1">
    <source>
        <dbReference type="EMBL" id="GAA3847171.1"/>
    </source>
</evidence>
<reference evidence="2" key="1">
    <citation type="journal article" date="2019" name="Int. J. Syst. Evol. Microbiol.">
        <title>The Global Catalogue of Microorganisms (GCM) 10K type strain sequencing project: providing services to taxonomists for standard genome sequencing and annotation.</title>
        <authorList>
            <consortium name="The Broad Institute Genomics Platform"/>
            <consortium name="The Broad Institute Genome Sequencing Center for Infectious Disease"/>
            <person name="Wu L."/>
            <person name="Ma J."/>
        </authorList>
    </citation>
    <scope>NUCLEOTIDE SEQUENCE [LARGE SCALE GENOMIC DNA]</scope>
    <source>
        <strain evidence="2">JCM 16908</strain>
    </source>
</reference>
<name>A0ABP7JKJ5_9ACTN</name>
<gene>
    <name evidence="1" type="ORF">GCM10022226_83360</name>
</gene>
<accession>A0ABP7JKJ5</accession>
<dbReference type="Proteomes" id="UP001500888">
    <property type="component" value="Unassembled WGS sequence"/>
</dbReference>
<protein>
    <recommendedName>
        <fullName evidence="3">Knr4/Smi1-like domain-containing protein</fullName>
    </recommendedName>
</protein>
<dbReference type="EMBL" id="BAAAZR010000072">
    <property type="protein sequence ID" value="GAA3847171.1"/>
    <property type="molecule type" value="Genomic_DNA"/>
</dbReference>
<comment type="caution">
    <text evidence="1">The sequence shown here is derived from an EMBL/GenBank/DDBJ whole genome shotgun (WGS) entry which is preliminary data.</text>
</comment>
<dbReference type="Pfam" id="PF20062">
    <property type="entry name" value="DUF6461"/>
    <property type="match status" value="1"/>
</dbReference>
<keyword evidence="2" id="KW-1185">Reference proteome</keyword>
<sequence length="212" mass="23472">MNTGQPPTADLHEHYRQLLSTQPWLDVGMCWTVVVPDSGQALPLNQLAARLGGDAPHQLHEPAPPKAVLLPYDTDNPVSADWRGSAAMLMEGDYLGSTPAVLRRLSQGARAYSAWWNVNAHNRLSFAAGGELVLTIDAFGPGRPEDHAGIGQWPELQAMTDFFVDFEERDENYDWQAAMLAVIDQTTGARLTSEWLEQPHPYITVRMPDATR</sequence>
<evidence type="ECO:0000313" key="2">
    <source>
        <dbReference type="Proteomes" id="UP001500888"/>
    </source>
</evidence>